<evidence type="ECO:0000256" key="1">
    <source>
        <dbReference type="SAM" id="SignalP"/>
    </source>
</evidence>
<sequence>MHTFQTFTTLLAFSAAAYGAPVKRRDSTISNEDVQMLEERAEVQANGVAGAGAGLAAGDKSVQAVANANLAVSSSVNARQVSAAAGAAAGLAAITYSDINNMAYLVSALTLNVCTRAELNTLGQIAANIGTGAVVGIAASKERRDPGVLQLVGNVAAGLGAVITNANGTDWANLYKIQACFQSETVTQVDLDNIARLCLAIRAHAGIVLQGRDIATIATGAQAAAAGAVNISITDTNNLIKIVGAVASDSCTQAQLDCLAQIANGLRSNVRYAVVATTKTAANTVANTVKVMLKDLNNLAKINAAIRSRAVTQVDLDNLAGLAASIDADAHFSTY</sequence>
<gene>
    <name evidence="2" type="ORF">HDK90DRAFT_467128</name>
</gene>
<keyword evidence="1" id="KW-0732">Signal</keyword>
<keyword evidence="3" id="KW-1185">Reference proteome</keyword>
<reference evidence="2 3" key="1">
    <citation type="submission" date="2024-04" db="EMBL/GenBank/DDBJ databases">
        <title>Phyllosticta paracitricarpa is synonymous to the EU quarantine fungus P. citricarpa based on phylogenomic analyses.</title>
        <authorList>
            <consortium name="Lawrence Berkeley National Laboratory"/>
            <person name="Van Ingen-Buijs V.A."/>
            <person name="Van Westerhoven A.C."/>
            <person name="Haridas S."/>
            <person name="Skiadas P."/>
            <person name="Martin F."/>
            <person name="Groenewald J.Z."/>
            <person name="Crous P.W."/>
            <person name="Seidl M.F."/>
        </authorList>
    </citation>
    <scope>NUCLEOTIDE SEQUENCE [LARGE SCALE GENOMIC DNA]</scope>
    <source>
        <strain evidence="2 3">CBS 123374</strain>
    </source>
</reference>
<protein>
    <submittedName>
        <fullName evidence="2">Uncharacterized protein</fullName>
    </submittedName>
</protein>
<feature type="chain" id="PRO_5046066453" evidence="1">
    <location>
        <begin position="20"/>
        <end position="335"/>
    </location>
</feature>
<name>A0ABR1YJB0_9PEZI</name>
<organism evidence="2 3">
    <name type="scientific">Phyllosticta capitalensis</name>
    <dbReference type="NCBI Taxonomy" id="121624"/>
    <lineage>
        <taxon>Eukaryota</taxon>
        <taxon>Fungi</taxon>
        <taxon>Dikarya</taxon>
        <taxon>Ascomycota</taxon>
        <taxon>Pezizomycotina</taxon>
        <taxon>Dothideomycetes</taxon>
        <taxon>Dothideomycetes incertae sedis</taxon>
        <taxon>Botryosphaeriales</taxon>
        <taxon>Phyllostictaceae</taxon>
        <taxon>Phyllosticta</taxon>
    </lineage>
</organism>
<proteinExistence type="predicted"/>
<comment type="caution">
    <text evidence="2">The sequence shown here is derived from an EMBL/GenBank/DDBJ whole genome shotgun (WGS) entry which is preliminary data.</text>
</comment>
<dbReference type="Proteomes" id="UP001492380">
    <property type="component" value="Unassembled WGS sequence"/>
</dbReference>
<evidence type="ECO:0000313" key="2">
    <source>
        <dbReference type="EMBL" id="KAK8231912.1"/>
    </source>
</evidence>
<accession>A0ABR1YJB0</accession>
<feature type="signal peptide" evidence="1">
    <location>
        <begin position="1"/>
        <end position="19"/>
    </location>
</feature>
<dbReference type="EMBL" id="JBBWRZ010000007">
    <property type="protein sequence ID" value="KAK8231912.1"/>
    <property type="molecule type" value="Genomic_DNA"/>
</dbReference>
<evidence type="ECO:0000313" key="3">
    <source>
        <dbReference type="Proteomes" id="UP001492380"/>
    </source>
</evidence>